<dbReference type="Pfam" id="PF00620">
    <property type="entry name" value="RhoGAP"/>
    <property type="match status" value="1"/>
</dbReference>
<evidence type="ECO:0000256" key="1">
    <source>
        <dbReference type="ARBA" id="ARBA00004389"/>
    </source>
</evidence>
<comment type="caution">
    <text evidence="20">The sequence shown here is derived from an EMBL/GenBank/DDBJ whole genome shotgun (WGS) entry which is preliminary data.</text>
</comment>
<evidence type="ECO:0000256" key="12">
    <source>
        <dbReference type="ARBA" id="ARBA00023136"/>
    </source>
</evidence>
<keyword evidence="11 18" id="KW-1133">Transmembrane helix</keyword>
<keyword evidence="9" id="KW-0677">Repeat</keyword>
<keyword evidence="5 16" id="KW-0853">WD repeat</keyword>
<dbReference type="InterPro" id="IPR000198">
    <property type="entry name" value="RhoGAP_dom"/>
</dbReference>
<dbReference type="GO" id="GO:0006487">
    <property type="term" value="P:protein N-linked glycosylation"/>
    <property type="evidence" value="ECO:0007669"/>
    <property type="project" value="TreeGrafter"/>
</dbReference>
<feature type="compositionally biased region" description="Acidic residues" evidence="17">
    <location>
        <begin position="486"/>
        <end position="500"/>
    </location>
</feature>
<organism evidence="20 21">
    <name type="scientific">Physocladia obscura</name>
    <dbReference type="NCBI Taxonomy" id="109957"/>
    <lineage>
        <taxon>Eukaryota</taxon>
        <taxon>Fungi</taxon>
        <taxon>Fungi incertae sedis</taxon>
        <taxon>Chytridiomycota</taxon>
        <taxon>Chytridiomycota incertae sedis</taxon>
        <taxon>Chytridiomycetes</taxon>
        <taxon>Chytridiales</taxon>
        <taxon>Chytriomycetaceae</taxon>
        <taxon>Physocladia</taxon>
    </lineage>
</organism>
<dbReference type="PROSITE" id="PS50238">
    <property type="entry name" value="RHOGAP"/>
    <property type="match status" value="1"/>
</dbReference>
<dbReference type="SUPFAM" id="SSF53756">
    <property type="entry name" value="UDP-Glycosyltransferase/glycogen phosphorylase"/>
    <property type="match status" value="1"/>
</dbReference>
<evidence type="ECO:0000256" key="6">
    <source>
        <dbReference type="ARBA" id="ARBA00022676"/>
    </source>
</evidence>
<dbReference type="EC" id="2.4.1.131" evidence="3"/>
<evidence type="ECO:0000256" key="2">
    <source>
        <dbReference type="ARBA" id="ARBA00004922"/>
    </source>
</evidence>
<evidence type="ECO:0000256" key="3">
    <source>
        <dbReference type="ARBA" id="ARBA00012645"/>
    </source>
</evidence>
<evidence type="ECO:0000256" key="18">
    <source>
        <dbReference type="SAM" id="Phobius"/>
    </source>
</evidence>
<dbReference type="EMBL" id="JADGJH010000076">
    <property type="protein sequence ID" value="KAJ3139377.1"/>
    <property type="molecule type" value="Genomic_DNA"/>
</dbReference>
<keyword evidence="6" id="KW-0328">Glycosyltransferase</keyword>
<dbReference type="PANTHER" id="PTHR45919">
    <property type="entry name" value="GDP-MAN:MAN(3)GLCNAC(2)-PP-DOL ALPHA-1,2-MANNOSYLTRANSFERASE"/>
    <property type="match status" value="1"/>
</dbReference>
<evidence type="ECO:0000256" key="8">
    <source>
        <dbReference type="ARBA" id="ARBA00022692"/>
    </source>
</evidence>
<feature type="transmembrane region" description="Helical" evidence="18">
    <location>
        <begin position="12"/>
        <end position="36"/>
    </location>
</feature>
<evidence type="ECO:0000256" key="15">
    <source>
        <dbReference type="ARBA" id="ARBA00045065"/>
    </source>
</evidence>
<dbReference type="PROSITE" id="PS50082">
    <property type="entry name" value="WD_REPEATS_2"/>
    <property type="match status" value="1"/>
</dbReference>
<evidence type="ECO:0000256" key="5">
    <source>
        <dbReference type="ARBA" id="ARBA00022574"/>
    </source>
</evidence>
<evidence type="ECO:0000256" key="9">
    <source>
        <dbReference type="ARBA" id="ARBA00022737"/>
    </source>
</evidence>
<dbReference type="Gene3D" id="1.10.555.10">
    <property type="entry name" value="Rho GTPase activation protein"/>
    <property type="match status" value="1"/>
</dbReference>
<dbReference type="CDD" id="cd03806">
    <property type="entry name" value="GT4_ALG11-like"/>
    <property type="match status" value="1"/>
</dbReference>
<name>A0AAD5XKN1_9FUNG</name>
<accession>A0AAD5XKN1</accession>
<dbReference type="InterPro" id="IPR001296">
    <property type="entry name" value="Glyco_trans_1"/>
</dbReference>
<dbReference type="GO" id="GO:0005789">
    <property type="term" value="C:endoplasmic reticulum membrane"/>
    <property type="evidence" value="ECO:0007669"/>
    <property type="project" value="UniProtKB-SubCell"/>
</dbReference>
<dbReference type="PROSITE" id="PS50294">
    <property type="entry name" value="WD_REPEATS_REGION"/>
    <property type="match status" value="1"/>
</dbReference>
<comment type="catalytic activity">
    <reaction evidence="15">
        <text>an alpha-D-Man-(1-&gt;3)-[alpha-D-Man-(1-&gt;6)]-beta-D-Man-(1-&gt;4)-beta-D-GlcNAc-(1-&gt;4)-alpha-D-GlcNAc-diphospho-di-trans,poly-cis-dolichol + 2 GDP-alpha-D-mannose = an alpha-D-Man-(1-&gt;2)-alpha-D-Man-(1-&gt;2)-alpha-D-Man-(1-&gt;3)-[alpha-D-Man-(1-&gt;6)]-beta-D-Man-(1-&gt;4)-beta-D-GlcNAc-(1-&gt;4)-alpha-D-GlcNAc-diphospho-di-trans,poly-cis-dolichol + 2 GDP + 2 H(+)</text>
        <dbReference type="Rhea" id="RHEA:29523"/>
        <dbReference type="Rhea" id="RHEA-COMP:19515"/>
        <dbReference type="Rhea" id="RHEA-COMP:19516"/>
        <dbReference type="ChEBI" id="CHEBI:15378"/>
        <dbReference type="ChEBI" id="CHEBI:57527"/>
        <dbReference type="ChEBI" id="CHEBI:58189"/>
        <dbReference type="ChEBI" id="CHEBI:132511"/>
        <dbReference type="ChEBI" id="CHEBI:132515"/>
        <dbReference type="EC" id="2.4.1.131"/>
    </reaction>
    <physiologicalReaction direction="left-to-right" evidence="15">
        <dbReference type="Rhea" id="RHEA:29524"/>
    </physiologicalReaction>
</comment>
<dbReference type="InterPro" id="IPR038013">
    <property type="entry name" value="ALG11"/>
</dbReference>
<evidence type="ECO:0000256" key="14">
    <source>
        <dbReference type="ARBA" id="ARBA00032515"/>
    </source>
</evidence>
<dbReference type="Pfam" id="PF00400">
    <property type="entry name" value="WD40"/>
    <property type="match status" value="1"/>
</dbReference>
<evidence type="ECO:0000256" key="16">
    <source>
        <dbReference type="PROSITE-ProRule" id="PRU00221"/>
    </source>
</evidence>
<evidence type="ECO:0000259" key="19">
    <source>
        <dbReference type="PROSITE" id="PS50238"/>
    </source>
</evidence>
<evidence type="ECO:0000256" key="7">
    <source>
        <dbReference type="ARBA" id="ARBA00022679"/>
    </source>
</evidence>
<feature type="repeat" description="WD" evidence="16">
    <location>
        <begin position="176"/>
        <end position="217"/>
    </location>
</feature>
<protein>
    <recommendedName>
        <fullName evidence="4">GDP-Man:Man(3)GlcNAc(2)-PP-Dol alpha-1,2-mannosyltransferase</fullName>
        <ecNumber evidence="3">2.4.1.131</ecNumber>
    </recommendedName>
    <alternativeName>
        <fullName evidence="13">Asparagine-linked glycosylation protein 11</fullName>
    </alternativeName>
    <alternativeName>
        <fullName evidence="14">Glycolipid 2-alpha-mannosyltransferase</fullName>
    </alternativeName>
</protein>
<evidence type="ECO:0000256" key="4">
    <source>
        <dbReference type="ARBA" id="ARBA00022018"/>
    </source>
</evidence>
<dbReference type="AlphaFoldDB" id="A0AAD5XKN1"/>
<comment type="pathway">
    <text evidence="2">Protein modification; protein glycosylation.</text>
</comment>
<dbReference type="InterPro" id="IPR031814">
    <property type="entry name" value="ALG11_N"/>
</dbReference>
<dbReference type="SMART" id="SM00320">
    <property type="entry name" value="WD40"/>
    <property type="match status" value="2"/>
</dbReference>
<dbReference type="PANTHER" id="PTHR45919:SF1">
    <property type="entry name" value="GDP-MAN:MAN(3)GLCNAC(2)-PP-DOL ALPHA-1,2-MANNOSYLTRANSFERASE"/>
    <property type="match status" value="1"/>
</dbReference>
<dbReference type="PROSITE" id="PS00678">
    <property type="entry name" value="WD_REPEATS_1"/>
    <property type="match status" value="1"/>
</dbReference>
<evidence type="ECO:0000313" key="21">
    <source>
        <dbReference type="Proteomes" id="UP001211907"/>
    </source>
</evidence>
<keyword evidence="12 18" id="KW-0472">Membrane</keyword>
<reference evidence="20" key="1">
    <citation type="submission" date="2020-05" db="EMBL/GenBank/DDBJ databases">
        <title>Phylogenomic resolution of chytrid fungi.</title>
        <authorList>
            <person name="Stajich J.E."/>
            <person name="Amses K."/>
            <person name="Simmons R."/>
            <person name="Seto K."/>
            <person name="Myers J."/>
            <person name="Bonds A."/>
            <person name="Quandt C.A."/>
            <person name="Barry K."/>
            <person name="Liu P."/>
            <person name="Grigoriev I."/>
            <person name="Longcore J.E."/>
            <person name="James T.Y."/>
        </authorList>
    </citation>
    <scope>NUCLEOTIDE SEQUENCE</scope>
    <source>
        <strain evidence="20">JEL0513</strain>
    </source>
</reference>
<dbReference type="SUPFAM" id="SSF50978">
    <property type="entry name" value="WD40 repeat-like"/>
    <property type="match status" value="1"/>
</dbReference>
<dbReference type="GO" id="GO:0007165">
    <property type="term" value="P:signal transduction"/>
    <property type="evidence" value="ECO:0007669"/>
    <property type="project" value="InterPro"/>
</dbReference>
<evidence type="ECO:0000256" key="11">
    <source>
        <dbReference type="ARBA" id="ARBA00022989"/>
    </source>
</evidence>
<keyword evidence="7" id="KW-0808">Transferase</keyword>
<dbReference type="InterPro" id="IPR036322">
    <property type="entry name" value="WD40_repeat_dom_sf"/>
</dbReference>
<keyword evidence="10" id="KW-0256">Endoplasmic reticulum</keyword>
<keyword evidence="21" id="KW-1185">Reference proteome</keyword>
<evidence type="ECO:0000256" key="17">
    <source>
        <dbReference type="SAM" id="MobiDB-lite"/>
    </source>
</evidence>
<dbReference type="Pfam" id="PF00534">
    <property type="entry name" value="Glycos_transf_1"/>
    <property type="match status" value="1"/>
</dbReference>
<dbReference type="GO" id="GO:0004377">
    <property type="term" value="F:GDP-Man:Man(3)GlcNAc(2)-PP-Dol alpha-1,2-mannosyltransferase activity"/>
    <property type="evidence" value="ECO:0007669"/>
    <property type="project" value="UniProtKB-EC"/>
</dbReference>
<dbReference type="SUPFAM" id="SSF48350">
    <property type="entry name" value="GTPase activation domain, GAP"/>
    <property type="match status" value="1"/>
</dbReference>
<dbReference type="InterPro" id="IPR019775">
    <property type="entry name" value="WD40_repeat_CS"/>
</dbReference>
<dbReference type="InterPro" id="IPR015943">
    <property type="entry name" value="WD40/YVTN_repeat-like_dom_sf"/>
</dbReference>
<proteinExistence type="predicted"/>
<keyword evidence="8 18" id="KW-0812">Transmembrane</keyword>
<dbReference type="InterPro" id="IPR001680">
    <property type="entry name" value="WD40_rpt"/>
</dbReference>
<dbReference type="InterPro" id="IPR008936">
    <property type="entry name" value="Rho_GTPase_activation_prot"/>
</dbReference>
<sequence length="1240" mass="137470">MADSRFDSDNSYCFFVAVVDSVFCFTLVGRGFLAFASRLPLEPTACINPPLSATRASINAIKSGHLGSVPILVTANDSGHVVVHFTSIYIDPKKKTPQQPPILLEVHKSAWGIAISSSARLVAVSANSHTITVFDLRVHIVDSAASDRNNDENDSEDYNDDDTSWSLGVNCTKRVFSGHDNNIPNVEFSKCARFLASCSIDATCRIWDLKTGSTLAKISNTWSLREWNWSIDFISPSSFFSRKSSKTTTSNQPKPLLLSSLAVPVWARGIPECLKSGGKFPSATSRGRNEDLATSWLSASCRDSNDAEISDGNTIWSFGEDENEENGAADVAASTLGGDGNISSGIIGTSPSDGVGGNDDIMQSKNLSEETSDGTHDVFFDAADEYNSDNDGNGAVISDNTGNPEYASNETFEAEDATNVNEVEIMWIDEDEHSESGFESGQEVLHFYNFNELVENEYSGTDDDEVAGDIFPESSENGDYNFDNDANGDDDDDDNYGDEDDEIWNPAARLHVLDVRNTDSTNLLDNFTDFILHASLKHLYITDIRTGKTVCSLENVFSSMLFGHFQMFDRICIHEYVPELGLILAMTQAGAVAVITLEYVDHRYTGGTFGVPLEDLVAAYGVDSQIPGNTSVRLPKFVEVCFQHLYNMDLSVEGIFRKNGNIRRLKETADLFDKNPDLDHMEDDNVIQIAALLKKFLREMPEPLLTYKLHPLFVASQSAQNNLSPDTRKRIIHLLCCLLPKPNWDLLQTLLQFLQYVSNYKETNKMDVPNLATVMSPNILYGRGKNPGDDQPFLSITAVQMLIYYQDEFKMVPDDIRLGSDDAGGGGERVLWEIIAGILANIEYTNYFVFVYAREGLDKEHVLDRLKGQFNISFTQDQINRVSFVSLKLWKLLEAKRYKRLTLIGQSLGSMIVSIEALYRFQPRVFIDTIGFAFTFPVAKIWGCECVVAYVHYPTISTDMINIVSSGVETFNNAGVYKSGVGRVVKLLYYQLFACVYSVVGSFADVILANSSWTIGHLNEIWKLPNRTVVLYPPCDTNSLTGFSLENRKNVVLSVAQFRPEKAHKLQLESLQLFLSSNPKYKSGLQKLTLVFIGSVRNATDQALADSVRTQAIELGVSENVEVIENAPFHELKSRLGNASFGIHAMRNEHFGIGVVEYMAAGLITIANNSGGPKMDIIEADSTGFLASTKEEYAAALFKALSLSKQEQFNMRQLARESVSIRFSTNSFQRGFLKELSKII</sequence>
<dbReference type="Proteomes" id="UP001211907">
    <property type="component" value="Unassembled WGS sequence"/>
</dbReference>
<dbReference type="SMART" id="SM00324">
    <property type="entry name" value="RhoGAP"/>
    <property type="match status" value="1"/>
</dbReference>
<dbReference type="Gene3D" id="2.130.10.10">
    <property type="entry name" value="YVTN repeat-like/Quinoprotein amine dehydrogenase"/>
    <property type="match status" value="1"/>
</dbReference>
<evidence type="ECO:0000256" key="13">
    <source>
        <dbReference type="ARBA" id="ARBA00032060"/>
    </source>
</evidence>
<evidence type="ECO:0000313" key="20">
    <source>
        <dbReference type="EMBL" id="KAJ3139377.1"/>
    </source>
</evidence>
<feature type="domain" description="Rho-GAP" evidence="19">
    <location>
        <begin position="611"/>
        <end position="810"/>
    </location>
</feature>
<gene>
    <name evidence="20" type="primary">ALG11</name>
    <name evidence="20" type="ORF">HK100_011714</name>
</gene>
<dbReference type="Pfam" id="PF15924">
    <property type="entry name" value="ALG11_N"/>
    <property type="match status" value="1"/>
</dbReference>
<dbReference type="Gene3D" id="3.40.50.2000">
    <property type="entry name" value="Glycogen Phosphorylase B"/>
    <property type="match status" value="1"/>
</dbReference>
<feature type="region of interest" description="Disordered" evidence="17">
    <location>
        <begin position="461"/>
        <end position="500"/>
    </location>
</feature>
<comment type="subcellular location">
    <subcellularLocation>
        <location evidence="1">Endoplasmic reticulum membrane</location>
        <topology evidence="1">Single-pass membrane protein</topology>
    </subcellularLocation>
</comment>
<evidence type="ECO:0000256" key="10">
    <source>
        <dbReference type="ARBA" id="ARBA00022824"/>
    </source>
</evidence>